<dbReference type="Proteomes" id="UP001054889">
    <property type="component" value="Unassembled WGS sequence"/>
</dbReference>
<comment type="caution">
    <text evidence="8">The sequence shown here is derived from an EMBL/GenBank/DDBJ whole genome shotgun (WGS) entry which is preliminary data.</text>
</comment>
<organism evidence="8 9">
    <name type="scientific">Eleusine coracana subsp. coracana</name>
    <dbReference type="NCBI Taxonomy" id="191504"/>
    <lineage>
        <taxon>Eukaryota</taxon>
        <taxon>Viridiplantae</taxon>
        <taxon>Streptophyta</taxon>
        <taxon>Embryophyta</taxon>
        <taxon>Tracheophyta</taxon>
        <taxon>Spermatophyta</taxon>
        <taxon>Magnoliopsida</taxon>
        <taxon>Liliopsida</taxon>
        <taxon>Poales</taxon>
        <taxon>Poaceae</taxon>
        <taxon>PACMAD clade</taxon>
        <taxon>Chloridoideae</taxon>
        <taxon>Cynodonteae</taxon>
        <taxon>Eleusininae</taxon>
        <taxon>Eleusine</taxon>
    </lineage>
</organism>
<dbReference type="Pfam" id="PF00847">
    <property type="entry name" value="AP2"/>
    <property type="match status" value="1"/>
</dbReference>
<reference evidence="8" key="1">
    <citation type="journal article" date="2018" name="DNA Res.">
        <title>Multiple hybrid de novo genome assembly of finger millet, an orphan allotetraploid crop.</title>
        <authorList>
            <person name="Hatakeyama M."/>
            <person name="Aluri S."/>
            <person name="Balachadran M.T."/>
            <person name="Sivarajan S.R."/>
            <person name="Patrignani A."/>
            <person name="Gruter S."/>
            <person name="Poveda L."/>
            <person name="Shimizu-Inatsugi R."/>
            <person name="Baeten J."/>
            <person name="Francoijs K.J."/>
            <person name="Nataraja K.N."/>
            <person name="Reddy Y.A.N."/>
            <person name="Phadnis S."/>
            <person name="Ravikumar R.L."/>
            <person name="Schlapbach R."/>
            <person name="Sreeman S.M."/>
            <person name="Shimizu K.K."/>
        </authorList>
    </citation>
    <scope>NUCLEOTIDE SEQUENCE</scope>
</reference>
<evidence type="ECO:0000256" key="4">
    <source>
        <dbReference type="ARBA" id="ARBA00023163"/>
    </source>
</evidence>
<gene>
    <name evidence="8" type="primary">gb04519</name>
    <name evidence="8" type="ORF">PR202_gb04519</name>
</gene>
<evidence type="ECO:0000313" key="8">
    <source>
        <dbReference type="EMBL" id="GJN17455.1"/>
    </source>
</evidence>
<evidence type="ECO:0000256" key="6">
    <source>
        <dbReference type="SAM" id="MobiDB-lite"/>
    </source>
</evidence>
<dbReference type="GO" id="GO:0003700">
    <property type="term" value="F:DNA-binding transcription factor activity"/>
    <property type="evidence" value="ECO:0007669"/>
    <property type="project" value="InterPro"/>
</dbReference>
<evidence type="ECO:0000256" key="1">
    <source>
        <dbReference type="ARBA" id="ARBA00004123"/>
    </source>
</evidence>
<dbReference type="AlphaFoldDB" id="A0AAV5E5K2"/>
<dbReference type="EMBL" id="BQKI01000073">
    <property type="protein sequence ID" value="GJN17455.1"/>
    <property type="molecule type" value="Genomic_DNA"/>
</dbReference>
<feature type="compositionally biased region" description="Basic residues" evidence="6">
    <location>
        <begin position="92"/>
        <end position="108"/>
    </location>
</feature>
<reference evidence="8" key="2">
    <citation type="submission" date="2021-12" db="EMBL/GenBank/DDBJ databases">
        <title>Resequencing data analysis of finger millet.</title>
        <authorList>
            <person name="Hatakeyama M."/>
            <person name="Aluri S."/>
            <person name="Balachadran M.T."/>
            <person name="Sivarajan S.R."/>
            <person name="Poveda L."/>
            <person name="Shimizu-Inatsugi R."/>
            <person name="Schlapbach R."/>
            <person name="Sreeman S.M."/>
            <person name="Shimizu K.K."/>
        </authorList>
    </citation>
    <scope>NUCLEOTIDE SEQUENCE</scope>
</reference>
<dbReference type="GO" id="GO:0003677">
    <property type="term" value="F:DNA binding"/>
    <property type="evidence" value="ECO:0007669"/>
    <property type="project" value="UniProtKB-KW"/>
</dbReference>
<keyword evidence="4" id="KW-0804">Transcription</keyword>
<accession>A0AAV5E5K2</accession>
<proteinExistence type="predicted"/>
<dbReference type="GO" id="GO:0005634">
    <property type="term" value="C:nucleus"/>
    <property type="evidence" value="ECO:0007669"/>
    <property type="project" value="UniProtKB-SubCell"/>
</dbReference>
<dbReference type="InterPro" id="IPR016177">
    <property type="entry name" value="DNA-bd_dom_sf"/>
</dbReference>
<evidence type="ECO:0000256" key="2">
    <source>
        <dbReference type="ARBA" id="ARBA00023015"/>
    </source>
</evidence>
<protein>
    <recommendedName>
        <fullName evidence="7">AP2/ERF domain-containing protein</fullName>
    </recommendedName>
</protein>
<dbReference type="SUPFAM" id="SSF54171">
    <property type="entry name" value="DNA-binding domain"/>
    <property type="match status" value="1"/>
</dbReference>
<evidence type="ECO:0000313" key="9">
    <source>
        <dbReference type="Proteomes" id="UP001054889"/>
    </source>
</evidence>
<dbReference type="InterPro" id="IPR001471">
    <property type="entry name" value="AP2/ERF_dom"/>
</dbReference>
<evidence type="ECO:0000259" key="7">
    <source>
        <dbReference type="PROSITE" id="PS51032"/>
    </source>
</evidence>
<keyword evidence="9" id="KW-1185">Reference proteome</keyword>
<feature type="domain" description="AP2/ERF" evidence="7">
    <location>
        <begin position="31"/>
        <end position="88"/>
    </location>
</feature>
<evidence type="ECO:0000256" key="5">
    <source>
        <dbReference type="ARBA" id="ARBA00023242"/>
    </source>
</evidence>
<comment type="subcellular location">
    <subcellularLocation>
        <location evidence="1">Nucleus</location>
    </subcellularLocation>
</comment>
<keyword evidence="3" id="KW-0238">DNA-binding</keyword>
<dbReference type="PANTHER" id="PTHR31677:SF202">
    <property type="entry name" value="ETHYLENE-RESPONSIVE TRANSCRIPTION FACTOR 12"/>
    <property type="match status" value="1"/>
</dbReference>
<evidence type="ECO:0000256" key="3">
    <source>
        <dbReference type="ARBA" id="ARBA00023125"/>
    </source>
</evidence>
<feature type="region of interest" description="Disordered" evidence="6">
    <location>
        <begin position="1"/>
        <end position="33"/>
    </location>
</feature>
<dbReference type="InterPro" id="IPR036955">
    <property type="entry name" value="AP2/ERF_dom_sf"/>
</dbReference>
<feature type="region of interest" description="Disordered" evidence="6">
    <location>
        <begin position="87"/>
        <end position="115"/>
    </location>
</feature>
<keyword evidence="5" id="KW-0539">Nucleus</keyword>
<name>A0AAV5E5K2_ELECO</name>
<dbReference type="FunFam" id="3.30.730.10:FF:000001">
    <property type="entry name" value="Ethylene-responsive transcription factor 2"/>
    <property type="match status" value="1"/>
</dbReference>
<dbReference type="SMART" id="SM00380">
    <property type="entry name" value="AP2"/>
    <property type="match status" value="1"/>
</dbReference>
<dbReference type="CDD" id="cd00018">
    <property type="entry name" value="AP2"/>
    <property type="match status" value="1"/>
</dbReference>
<sequence>MDPTLREMMSHGGGGARGAAAGGGGGGSDAHYRGVRKRPWGRYAAEIRDPWKKTRVWLGTFDTPVEAALAYDRAARALRGAKARTNFSDHHHERRQHLPPMFPRHHQASPRPVHPLPGVDVHCSSSSPWHFVYFQQATSQALPVPLPLQAQAGAPPSTVLELGTSGDEKRGGLPFDLNETPSC</sequence>
<keyword evidence="2" id="KW-0805">Transcription regulation</keyword>
<dbReference type="PRINTS" id="PR00367">
    <property type="entry name" value="ETHRSPELEMNT"/>
</dbReference>
<dbReference type="PROSITE" id="PS51032">
    <property type="entry name" value="AP2_ERF"/>
    <property type="match status" value="1"/>
</dbReference>
<dbReference type="Gene3D" id="3.30.730.10">
    <property type="entry name" value="AP2/ERF domain"/>
    <property type="match status" value="1"/>
</dbReference>
<feature type="compositionally biased region" description="Gly residues" evidence="6">
    <location>
        <begin position="11"/>
        <end position="28"/>
    </location>
</feature>
<feature type="region of interest" description="Disordered" evidence="6">
    <location>
        <begin position="155"/>
        <end position="183"/>
    </location>
</feature>
<dbReference type="PANTHER" id="PTHR31677">
    <property type="entry name" value="AP2 DOMAIN CLASS TRANSCRIPTION FACTOR"/>
    <property type="match status" value="1"/>
</dbReference>